<name>A0ABV7TM81_9RHOB</name>
<evidence type="ECO:0000313" key="3">
    <source>
        <dbReference type="Proteomes" id="UP001595629"/>
    </source>
</evidence>
<reference evidence="3" key="1">
    <citation type="journal article" date="2019" name="Int. J. Syst. Evol. Microbiol.">
        <title>The Global Catalogue of Microorganisms (GCM) 10K type strain sequencing project: providing services to taxonomists for standard genome sequencing and annotation.</title>
        <authorList>
            <consortium name="The Broad Institute Genomics Platform"/>
            <consortium name="The Broad Institute Genome Sequencing Center for Infectious Disease"/>
            <person name="Wu L."/>
            <person name="Ma J."/>
        </authorList>
    </citation>
    <scope>NUCLEOTIDE SEQUENCE [LARGE SCALE GENOMIC DNA]</scope>
    <source>
        <strain evidence="3">KCTC 42911</strain>
    </source>
</reference>
<dbReference type="EMBL" id="JBHRXI010000016">
    <property type="protein sequence ID" value="MFC3615278.1"/>
    <property type="molecule type" value="Genomic_DNA"/>
</dbReference>
<keyword evidence="3" id="KW-1185">Reference proteome</keyword>
<comment type="caution">
    <text evidence="2">The sequence shown here is derived from an EMBL/GenBank/DDBJ whole genome shotgun (WGS) entry which is preliminary data.</text>
</comment>
<evidence type="ECO:0000313" key="2">
    <source>
        <dbReference type="EMBL" id="MFC3615278.1"/>
    </source>
</evidence>
<evidence type="ECO:0000256" key="1">
    <source>
        <dbReference type="SAM" id="MobiDB-lite"/>
    </source>
</evidence>
<organism evidence="2 3">
    <name type="scientific">Lutimaribacter marinistellae</name>
    <dbReference type="NCBI Taxonomy" id="1820329"/>
    <lineage>
        <taxon>Bacteria</taxon>
        <taxon>Pseudomonadati</taxon>
        <taxon>Pseudomonadota</taxon>
        <taxon>Alphaproteobacteria</taxon>
        <taxon>Rhodobacterales</taxon>
        <taxon>Roseobacteraceae</taxon>
        <taxon>Lutimaribacter</taxon>
    </lineage>
</organism>
<dbReference type="Proteomes" id="UP001595629">
    <property type="component" value="Unassembled WGS sequence"/>
</dbReference>
<protein>
    <submittedName>
        <fullName evidence="2">Uncharacterized protein</fullName>
    </submittedName>
</protein>
<feature type="region of interest" description="Disordered" evidence="1">
    <location>
        <begin position="1"/>
        <end position="57"/>
    </location>
</feature>
<proteinExistence type="predicted"/>
<sequence>MQYRNMQEQKLAKSDNFGGELGPKGPDTESHWDEKPPYLSGRTEMAAPHSQDAASLV</sequence>
<accession>A0ABV7TM81</accession>
<gene>
    <name evidence="2" type="ORF">ACFORG_16060</name>
</gene>
<feature type="compositionally biased region" description="Basic and acidic residues" evidence="1">
    <location>
        <begin position="26"/>
        <end position="36"/>
    </location>
</feature>
<dbReference type="RefSeq" id="WP_386736532.1">
    <property type="nucleotide sequence ID" value="NZ_JBHRXI010000016.1"/>
</dbReference>